<dbReference type="Proteomes" id="UP000287033">
    <property type="component" value="Unassembled WGS sequence"/>
</dbReference>
<evidence type="ECO:0000313" key="2">
    <source>
        <dbReference type="EMBL" id="GCC39540.1"/>
    </source>
</evidence>
<dbReference type="AlphaFoldDB" id="A0A401TA57"/>
<evidence type="ECO:0000313" key="3">
    <source>
        <dbReference type="Proteomes" id="UP000287033"/>
    </source>
</evidence>
<feature type="region of interest" description="Disordered" evidence="1">
    <location>
        <begin position="1"/>
        <end position="21"/>
    </location>
</feature>
<proteinExistence type="predicted"/>
<comment type="caution">
    <text evidence="2">The sequence shown here is derived from an EMBL/GenBank/DDBJ whole genome shotgun (WGS) entry which is preliminary data.</text>
</comment>
<sequence length="41" mass="4436">KIGPPDTAELKPSVDAEDAGAVIADKEKSMTEFKRTRSKSM</sequence>
<dbReference type="EMBL" id="BEZZ01023874">
    <property type="protein sequence ID" value="GCC39540.1"/>
    <property type="molecule type" value="Genomic_DNA"/>
</dbReference>
<protein>
    <submittedName>
        <fullName evidence="2">Uncharacterized protein</fullName>
    </submittedName>
</protein>
<name>A0A401TA57_CHIPU</name>
<organism evidence="2 3">
    <name type="scientific">Chiloscyllium punctatum</name>
    <name type="common">Brownbanded bambooshark</name>
    <name type="synonym">Hemiscyllium punctatum</name>
    <dbReference type="NCBI Taxonomy" id="137246"/>
    <lineage>
        <taxon>Eukaryota</taxon>
        <taxon>Metazoa</taxon>
        <taxon>Chordata</taxon>
        <taxon>Craniata</taxon>
        <taxon>Vertebrata</taxon>
        <taxon>Chondrichthyes</taxon>
        <taxon>Elasmobranchii</taxon>
        <taxon>Galeomorphii</taxon>
        <taxon>Galeoidea</taxon>
        <taxon>Orectolobiformes</taxon>
        <taxon>Hemiscylliidae</taxon>
        <taxon>Chiloscyllium</taxon>
    </lineage>
</organism>
<reference evidence="2 3" key="1">
    <citation type="journal article" date="2018" name="Nat. Ecol. Evol.">
        <title>Shark genomes provide insights into elasmobranch evolution and the origin of vertebrates.</title>
        <authorList>
            <person name="Hara Y"/>
            <person name="Yamaguchi K"/>
            <person name="Onimaru K"/>
            <person name="Kadota M"/>
            <person name="Koyanagi M"/>
            <person name="Keeley SD"/>
            <person name="Tatsumi K"/>
            <person name="Tanaka K"/>
            <person name="Motone F"/>
            <person name="Kageyama Y"/>
            <person name="Nozu R"/>
            <person name="Adachi N"/>
            <person name="Nishimura O"/>
            <person name="Nakagawa R"/>
            <person name="Tanegashima C"/>
            <person name="Kiyatake I"/>
            <person name="Matsumoto R"/>
            <person name="Murakumo K"/>
            <person name="Nishida K"/>
            <person name="Terakita A"/>
            <person name="Kuratani S"/>
            <person name="Sato K"/>
            <person name="Hyodo S Kuraku.S."/>
        </authorList>
    </citation>
    <scope>NUCLEOTIDE SEQUENCE [LARGE SCALE GENOMIC DNA]</scope>
</reference>
<keyword evidence="3" id="KW-1185">Reference proteome</keyword>
<gene>
    <name evidence="2" type="ORF">chiPu_0023610</name>
</gene>
<feature type="non-terminal residue" evidence="2">
    <location>
        <position position="1"/>
    </location>
</feature>
<accession>A0A401TA57</accession>
<evidence type="ECO:0000256" key="1">
    <source>
        <dbReference type="SAM" id="MobiDB-lite"/>
    </source>
</evidence>